<dbReference type="InterPro" id="IPR009057">
    <property type="entry name" value="Homeodomain-like_sf"/>
</dbReference>
<dbReference type="SUPFAM" id="SSF46689">
    <property type="entry name" value="Homeodomain-like"/>
    <property type="match status" value="2"/>
</dbReference>
<sequence length="293" mass="34091">MTANQELKEMTYLPEKQFPINIFHNYSAGERMLYLHWHDHLEIIYLVKGHAVFDIGGSPYDSSPGDLLFIHSGELHSGYSVNNMDVDYYAIVFNKSLFSSDAGDPLYGALILPFLLGQKRFPVKLSSEDGDYGQFEQAVLQIIREFEERKLGYELAVRSYLQLIMTAAVRRNANFEGIAQRDKQLFEDRRRTKSFDLLFPFIREHYARHIALEEAAQMVNMSIHHFCKTFKRLTGRTFVEFVNLHRVNVAEHLLRTTDISVTEAADRVGFGSINYFIRIFKQFKYYSPSQCKK</sequence>
<keyword evidence="1" id="KW-0805">Transcription regulation</keyword>
<feature type="domain" description="HTH araC/xylS-type" evidence="4">
    <location>
        <begin position="196"/>
        <end position="293"/>
    </location>
</feature>
<dbReference type="Pfam" id="PF12833">
    <property type="entry name" value="HTH_18"/>
    <property type="match status" value="1"/>
</dbReference>
<evidence type="ECO:0000313" key="6">
    <source>
        <dbReference type="Proteomes" id="UP001267290"/>
    </source>
</evidence>
<evidence type="ECO:0000256" key="3">
    <source>
        <dbReference type="ARBA" id="ARBA00023163"/>
    </source>
</evidence>
<dbReference type="PANTHER" id="PTHR43280:SF28">
    <property type="entry name" value="HTH-TYPE TRANSCRIPTIONAL ACTIVATOR RHAS"/>
    <property type="match status" value="1"/>
</dbReference>
<dbReference type="InterPro" id="IPR037923">
    <property type="entry name" value="HTH-like"/>
</dbReference>
<dbReference type="SMART" id="SM00342">
    <property type="entry name" value="HTH_ARAC"/>
    <property type="match status" value="1"/>
</dbReference>
<gene>
    <name evidence="5" type="ORF">J2736_001982</name>
</gene>
<dbReference type="EMBL" id="JAVDSB010000002">
    <property type="protein sequence ID" value="MDR6550795.1"/>
    <property type="molecule type" value="Genomic_DNA"/>
</dbReference>
<dbReference type="Gene3D" id="2.60.120.10">
    <property type="entry name" value="Jelly Rolls"/>
    <property type="match status" value="1"/>
</dbReference>
<dbReference type="PROSITE" id="PS01124">
    <property type="entry name" value="HTH_ARAC_FAMILY_2"/>
    <property type="match status" value="1"/>
</dbReference>
<dbReference type="PANTHER" id="PTHR43280">
    <property type="entry name" value="ARAC-FAMILY TRANSCRIPTIONAL REGULATOR"/>
    <property type="match status" value="1"/>
</dbReference>
<name>A0ABU1NTI8_9BACL</name>
<evidence type="ECO:0000313" key="5">
    <source>
        <dbReference type="EMBL" id="MDR6550795.1"/>
    </source>
</evidence>
<dbReference type="RefSeq" id="WP_310225903.1">
    <property type="nucleotide sequence ID" value="NZ_JAVDSB010000002.1"/>
</dbReference>
<organism evidence="5 6">
    <name type="scientific">Paenibacillus qinlingensis</name>
    <dbReference type="NCBI Taxonomy" id="1837343"/>
    <lineage>
        <taxon>Bacteria</taxon>
        <taxon>Bacillati</taxon>
        <taxon>Bacillota</taxon>
        <taxon>Bacilli</taxon>
        <taxon>Bacillales</taxon>
        <taxon>Paenibacillaceae</taxon>
        <taxon>Paenibacillus</taxon>
    </lineage>
</organism>
<protein>
    <submittedName>
        <fullName evidence="5">AraC-like DNA-binding protein/mannose-6-phosphate isomerase-like protein (Cupin superfamily)</fullName>
    </submittedName>
</protein>
<proteinExistence type="predicted"/>
<reference evidence="5 6" key="1">
    <citation type="submission" date="2023-07" db="EMBL/GenBank/DDBJ databases">
        <title>Sorghum-associated microbial communities from plants grown in Nebraska, USA.</title>
        <authorList>
            <person name="Schachtman D."/>
        </authorList>
    </citation>
    <scope>NUCLEOTIDE SEQUENCE [LARGE SCALE GENOMIC DNA]</scope>
    <source>
        <strain evidence="5 6">CC258</strain>
    </source>
</reference>
<keyword evidence="2" id="KW-0238">DNA-binding</keyword>
<dbReference type="InterPro" id="IPR003313">
    <property type="entry name" value="AraC-bd"/>
</dbReference>
<dbReference type="Gene3D" id="1.10.10.60">
    <property type="entry name" value="Homeodomain-like"/>
    <property type="match status" value="2"/>
</dbReference>
<evidence type="ECO:0000259" key="4">
    <source>
        <dbReference type="PROSITE" id="PS01124"/>
    </source>
</evidence>
<dbReference type="SUPFAM" id="SSF51215">
    <property type="entry name" value="Regulatory protein AraC"/>
    <property type="match status" value="1"/>
</dbReference>
<dbReference type="Pfam" id="PF02311">
    <property type="entry name" value="AraC_binding"/>
    <property type="match status" value="1"/>
</dbReference>
<accession>A0ABU1NTI8</accession>
<keyword evidence="3" id="KW-0804">Transcription</keyword>
<dbReference type="Proteomes" id="UP001267290">
    <property type="component" value="Unassembled WGS sequence"/>
</dbReference>
<dbReference type="InterPro" id="IPR014710">
    <property type="entry name" value="RmlC-like_jellyroll"/>
</dbReference>
<dbReference type="InterPro" id="IPR018060">
    <property type="entry name" value="HTH_AraC"/>
</dbReference>
<evidence type="ECO:0000256" key="1">
    <source>
        <dbReference type="ARBA" id="ARBA00023015"/>
    </source>
</evidence>
<keyword evidence="6" id="KW-1185">Reference proteome</keyword>
<evidence type="ECO:0000256" key="2">
    <source>
        <dbReference type="ARBA" id="ARBA00023125"/>
    </source>
</evidence>
<comment type="caution">
    <text evidence="5">The sequence shown here is derived from an EMBL/GenBank/DDBJ whole genome shotgun (WGS) entry which is preliminary data.</text>
</comment>